<evidence type="ECO:0000313" key="1">
    <source>
        <dbReference type="EMBL" id="EQB09639.1"/>
    </source>
</evidence>
<comment type="caution">
    <text evidence="1">The sequence shown here is derived from an EMBL/GenBank/DDBJ whole genome shotgun (WGS) entry which is preliminary data.</text>
</comment>
<dbReference type="Proteomes" id="UP000015527">
    <property type="component" value="Unassembled WGS sequence"/>
</dbReference>
<gene>
    <name evidence="1" type="ORF">L284_18825</name>
</gene>
<keyword evidence="2" id="KW-1185">Reference proteome</keyword>
<accession>T0IJ07</accession>
<dbReference type="EMBL" id="ATHL01000127">
    <property type="protein sequence ID" value="EQB09639.1"/>
    <property type="molecule type" value="Genomic_DNA"/>
</dbReference>
<dbReference type="Pfam" id="PF06891">
    <property type="entry name" value="P2_Phage_GpR"/>
    <property type="match status" value="1"/>
</dbReference>
<dbReference type="eggNOG" id="ENOG5032RTF">
    <property type="taxonomic scope" value="Bacteria"/>
</dbReference>
<dbReference type="AlphaFoldDB" id="T0IJ07"/>
<organism evidence="1 2">
    <name type="scientific">Novosphingobium lindaniclasticum LE124</name>
    <dbReference type="NCBI Taxonomy" id="1096930"/>
    <lineage>
        <taxon>Bacteria</taxon>
        <taxon>Pseudomonadati</taxon>
        <taxon>Pseudomonadota</taxon>
        <taxon>Alphaproteobacteria</taxon>
        <taxon>Sphingomonadales</taxon>
        <taxon>Sphingomonadaceae</taxon>
        <taxon>Novosphingobium</taxon>
    </lineage>
</organism>
<proteinExistence type="predicted"/>
<sequence>MRKANDLRRWLTAYLPDLKKNPENLSIYIDAGQINARRSKTLSFSYSYALKVTIFDFAADPDTLMVPILAWIEKEQPQLLQRADSRPFGFEAQPLDTEKFDIEISIDLTEPVLVIPRPDGSGYDVDHIPEPKFPDSFAGVHASFLQGFGNTELLVETEDPEAVLTPAVPPAA</sequence>
<dbReference type="OrthoDB" id="8564199at2"/>
<dbReference type="RefSeq" id="WP_021235516.1">
    <property type="nucleotide sequence ID" value="NZ_ATHL01000127.1"/>
</dbReference>
<dbReference type="PATRIC" id="fig|1096930.3.peg.3718"/>
<protein>
    <submittedName>
        <fullName evidence="1">Tail protein</fullName>
    </submittedName>
</protein>
<evidence type="ECO:0000313" key="2">
    <source>
        <dbReference type="Proteomes" id="UP000015527"/>
    </source>
</evidence>
<name>T0IJ07_9SPHN</name>
<dbReference type="InterPro" id="IPR009678">
    <property type="entry name" value="Phage_tail_completion_R"/>
</dbReference>
<reference evidence="1 2" key="1">
    <citation type="journal article" date="2013" name="Genome Announc.">
        <title>Genome Sequence of Novosphingobium lindaniclasticum LE124T, Isolated from a Hexachlorocyclohexane Dumpsite.</title>
        <authorList>
            <person name="Saxena A."/>
            <person name="Nayyar N."/>
            <person name="Sangwan N."/>
            <person name="Kumari R."/>
            <person name="Khurana J.P."/>
            <person name="Lal R."/>
        </authorList>
    </citation>
    <scope>NUCLEOTIDE SEQUENCE [LARGE SCALE GENOMIC DNA]</scope>
    <source>
        <strain evidence="1 2">LE124</strain>
    </source>
</reference>